<dbReference type="Gene3D" id="1.10.1060.10">
    <property type="entry name" value="Alpha-helical ferredoxin"/>
    <property type="match status" value="1"/>
</dbReference>
<accession>A0A1F5F4J3</accession>
<feature type="domain" description="4Fe-4S ferredoxin-type" evidence="4">
    <location>
        <begin position="305"/>
        <end position="338"/>
    </location>
</feature>
<evidence type="ECO:0000256" key="2">
    <source>
        <dbReference type="ARBA" id="ARBA00023004"/>
    </source>
</evidence>
<dbReference type="EMBL" id="MFAF01000099">
    <property type="protein sequence ID" value="OGD74591.1"/>
    <property type="molecule type" value="Genomic_DNA"/>
</dbReference>
<dbReference type="Pfam" id="PF17179">
    <property type="entry name" value="Fer4_22"/>
    <property type="match status" value="1"/>
</dbReference>
<dbReference type="PANTHER" id="PTHR40447:SF1">
    <property type="entry name" value="ANAEROBIC SULFITE REDUCTASE SUBUNIT A"/>
    <property type="match status" value="1"/>
</dbReference>
<dbReference type="Proteomes" id="UP000177187">
    <property type="component" value="Unassembled WGS sequence"/>
</dbReference>
<dbReference type="InterPro" id="IPR017896">
    <property type="entry name" value="4Fe4S_Fe-S-bd"/>
</dbReference>
<keyword evidence="2" id="KW-0408">Iron</keyword>
<evidence type="ECO:0000313" key="6">
    <source>
        <dbReference type="Proteomes" id="UP000177187"/>
    </source>
</evidence>
<protein>
    <recommendedName>
        <fullName evidence="4">4Fe-4S ferredoxin-type domain-containing protein</fullName>
    </recommendedName>
</protein>
<dbReference type="PROSITE" id="PS51379">
    <property type="entry name" value="4FE4S_FER_2"/>
    <property type="match status" value="2"/>
</dbReference>
<comment type="caution">
    <text evidence="5">The sequence shown here is derived from an EMBL/GenBank/DDBJ whole genome shotgun (WGS) entry which is preliminary data.</text>
</comment>
<sequence>MREGKLRELNDLFQALTGDNYRIVGPRKKGDDVVFAELSSMEDYEAGYIATANSAKDFIFARTEAILAFDYDSTRTRVRDLLADTYPPTAILGARPCDARGMQSLDAVFGGEYEDEFYLKRRAATIIVAVSCTAADSACFCTSTGGRPDGVEGADILLTPLADDGYYVETGSAKGEEILARYEKIFAPAPERALRDKAIEKTYKDLRQDLVETPERIKPWLDDYDNYDSEKWPKMAFRCLSCGACTFVCPTCHCFDIVDEGKLGAGERKKNWDACQLDHFTLHASGHNPRGRQPLRWRNRFTCKFKIFLDKWNLPGCVGCGRCIRVCPVGQDITEVMAAVAELGE</sequence>
<dbReference type="PROSITE" id="PS00198">
    <property type="entry name" value="4FE4S_FER_1"/>
    <property type="match status" value="2"/>
</dbReference>
<dbReference type="InterPro" id="IPR017900">
    <property type="entry name" value="4Fe4S_Fe_S_CS"/>
</dbReference>
<evidence type="ECO:0000256" key="1">
    <source>
        <dbReference type="ARBA" id="ARBA00022723"/>
    </source>
</evidence>
<name>A0A1F5F4J3_9BACT</name>
<dbReference type="PANTHER" id="PTHR40447">
    <property type="entry name" value="ANAEROBIC SULFITE REDUCTASE SUBUNIT A"/>
    <property type="match status" value="1"/>
</dbReference>
<keyword evidence="3" id="KW-0411">Iron-sulfur</keyword>
<evidence type="ECO:0000256" key="3">
    <source>
        <dbReference type="ARBA" id="ARBA00023014"/>
    </source>
</evidence>
<evidence type="ECO:0000259" key="4">
    <source>
        <dbReference type="PROSITE" id="PS51379"/>
    </source>
</evidence>
<gene>
    <name evidence="5" type="ORF">A2Y64_09505</name>
</gene>
<organism evidence="5 6">
    <name type="scientific">Candidatus Coatesbacteria bacterium RBG_13_66_14</name>
    <dbReference type="NCBI Taxonomy" id="1817816"/>
    <lineage>
        <taxon>Bacteria</taxon>
        <taxon>Candidatus Coatesiibacteriota</taxon>
    </lineage>
</organism>
<reference evidence="5 6" key="1">
    <citation type="journal article" date="2016" name="Nat. Commun.">
        <title>Thousands of microbial genomes shed light on interconnected biogeochemical processes in an aquifer system.</title>
        <authorList>
            <person name="Anantharaman K."/>
            <person name="Brown C.T."/>
            <person name="Hug L.A."/>
            <person name="Sharon I."/>
            <person name="Castelle C.J."/>
            <person name="Probst A.J."/>
            <person name="Thomas B.C."/>
            <person name="Singh A."/>
            <person name="Wilkins M.J."/>
            <person name="Karaoz U."/>
            <person name="Brodie E.L."/>
            <person name="Williams K.H."/>
            <person name="Hubbard S.S."/>
            <person name="Banfield J.F."/>
        </authorList>
    </citation>
    <scope>NUCLEOTIDE SEQUENCE [LARGE SCALE GENOMIC DNA]</scope>
</reference>
<dbReference type="GO" id="GO:0051536">
    <property type="term" value="F:iron-sulfur cluster binding"/>
    <property type="evidence" value="ECO:0007669"/>
    <property type="project" value="UniProtKB-KW"/>
</dbReference>
<evidence type="ECO:0000313" key="5">
    <source>
        <dbReference type="EMBL" id="OGD74591.1"/>
    </source>
</evidence>
<dbReference type="AlphaFoldDB" id="A0A1F5F4J3"/>
<proteinExistence type="predicted"/>
<dbReference type="InterPro" id="IPR009051">
    <property type="entry name" value="Helical_ferredxn"/>
</dbReference>
<keyword evidence="1" id="KW-0479">Metal-binding</keyword>
<dbReference type="GO" id="GO:0046872">
    <property type="term" value="F:metal ion binding"/>
    <property type="evidence" value="ECO:0007669"/>
    <property type="project" value="UniProtKB-KW"/>
</dbReference>
<dbReference type="STRING" id="1817816.A2Y64_09505"/>
<feature type="domain" description="4Fe-4S ferredoxin-type" evidence="4">
    <location>
        <begin position="230"/>
        <end position="260"/>
    </location>
</feature>
<dbReference type="SUPFAM" id="SSF46548">
    <property type="entry name" value="alpha-helical ferredoxin"/>
    <property type="match status" value="1"/>
</dbReference>